<feature type="domain" description="DUF4376" evidence="1">
    <location>
        <begin position="68"/>
        <end position="173"/>
    </location>
</feature>
<name>A0A1Y0EHA1_9RHOB</name>
<keyword evidence="3" id="KW-1185">Reference proteome</keyword>
<evidence type="ECO:0000313" key="2">
    <source>
        <dbReference type="EMBL" id="ARU02964.1"/>
    </source>
</evidence>
<dbReference type="RefSeq" id="WP_087211819.1">
    <property type="nucleotide sequence ID" value="NZ_CP021431.1"/>
</dbReference>
<reference evidence="2 3" key="1">
    <citation type="submission" date="2017-05" db="EMBL/GenBank/DDBJ databases">
        <title>Genome Sequence of Loktanella vestfoldensis Strain SMR4r Isolated from a Culture of the Diatom Skeletonema marinoi.</title>
        <authorList>
            <person name="Topel M."/>
            <person name="Pinder M.I.M."/>
            <person name="Johansson O.N."/>
            <person name="Kourtchenko O."/>
            <person name="Godhe A."/>
            <person name="Clarke A.K."/>
        </authorList>
    </citation>
    <scope>NUCLEOTIDE SEQUENCE [LARGE SCALE GENOMIC DNA]</scope>
    <source>
        <strain evidence="2 3">SMR4r</strain>
    </source>
</reference>
<sequence>MPFAANGQISTTDFDGAVEISQAQYNAALEGMMNGKVVVVDGGFAVVDPPEPEPKPEPEPLTPEEELAAIHAEINAERDRRLRADFAFAGKMFQRDAVSLARITGAATLAGFAMAQGAGAGDLRWANPDRDFMWIAADNSLMPMDAPTAFDFGAAAAQVETEIVFAARALREMDPVPDDIADDQWWP</sequence>
<organism evidence="2 3">
    <name type="scientific">Yoonia vestfoldensis</name>
    <dbReference type="NCBI Taxonomy" id="245188"/>
    <lineage>
        <taxon>Bacteria</taxon>
        <taxon>Pseudomonadati</taxon>
        <taxon>Pseudomonadota</taxon>
        <taxon>Alphaproteobacteria</taxon>
        <taxon>Rhodobacterales</taxon>
        <taxon>Paracoccaceae</taxon>
        <taxon>Yoonia</taxon>
    </lineage>
</organism>
<dbReference type="AlphaFoldDB" id="A0A1Y0EHA1"/>
<proteinExistence type="predicted"/>
<dbReference type="InterPro" id="IPR025484">
    <property type="entry name" value="DUF4376"/>
</dbReference>
<accession>A0A1Y0EHA1</accession>
<dbReference type="EMBL" id="CP021431">
    <property type="protein sequence ID" value="ARU02964.1"/>
    <property type="molecule type" value="Genomic_DNA"/>
</dbReference>
<evidence type="ECO:0000259" key="1">
    <source>
        <dbReference type="Pfam" id="PF14301"/>
    </source>
</evidence>
<gene>
    <name evidence="2" type="ORF">LOKVESSMR4R_03698</name>
</gene>
<dbReference type="OrthoDB" id="7870359at2"/>
<dbReference type="KEGG" id="lvs:LOKVESSMR4R_03698"/>
<evidence type="ECO:0000313" key="3">
    <source>
        <dbReference type="Proteomes" id="UP000195273"/>
    </source>
</evidence>
<protein>
    <recommendedName>
        <fullName evidence="1">DUF4376 domain-containing protein</fullName>
    </recommendedName>
</protein>
<dbReference type="Pfam" id="PF14301">
    <property type="entry name" value="DUF4376"/>
    <property type="match status" value="1"/>
</dbReference>
<dbReference type="Proteomes" id="UP000195273">
    <property type="component" value="Chromosome"/>
</dbReference>